<dbReference type="Proteomes" id="UP000011185">
    <property type="component" value="Unassembled WGS sequence"/>
</dbReference>
<keyword evidence="3" id="KW-1185">Reference proteome</keyword>
<feature type="compositionally biased region" description="Polar residues" evidence="1">
    <location>
        <begin position="37"/>
        <end position="54"/>
    </location>
</feature>
<evidence type="ECO:0000313" key="3">
    <source>
        <dbReference type="Proteomes" id="UP000011185"/>
    </source>
</evidence>
<protein>
    <submittedName>
        <fullName evidence="2">Uncharacterized protein</fullName>
    </submittedName>
</protein>
<dbReference type="VEuPathDB" id="MicrosporidiaDB:THOM_1204"/>
<organism evidence="2 3">
    <name type="scientific">Trachipleistophora hominis</name>
    <name type="common">Microsporidian parasite</name>
    <dbReference type="NCBI Taxonomy" id="72359"/>
    <lineage>
        <taxon>Eukaryota</taxon>
        <taxon>Fungi</taxon>
        <taxon>Fungi incertae sedis</taxon>
        <taxon>Microsporidia</taxon>
        <taxon>Pleistophoridae</taxon>
        <taxon>Trachipleistophora</taxon>
    </lineage>
</organism>
<accession>L7JYL4</accession>
<dbReference type="InParanoid" id="L7JYL4"/>
<feature type="compositionally biased region" description="Polar residues" evidence="1">
    <location>
        <begin position="66"/>
        <end position="75"/>
    </location>
</feature>
<dbReference type="AlphaFoldDB" id="L7JYL4"/>
<sequence length="118" mass="13648">MKKKKYHDIDAYNLSHFCDNDPESNQDTQDRRKNGSDVASQESSKSSIDNAKSTETMEDVDEKDSMQSIKSSENQYLKIPKDQGHAVKRPVIYKKNFVRCLSPRQYYRTAQRSNVAHS</sequence>
<evidence type="ECO:0000256" key="1">
    <source>
        <dbReference type="SAM" id="MobiDB-lite"/>
    </source>
</evidence>
<dbReference type="EMBL" id="JH993918">
    <property type="protein sequence ID" value="ELQ75832.1"/>
    <property type="molecule type" value="Genomic_DNA"/>
</dbReference>
<feature type="region of interest" description="Disordered" evidence="1">
    <location>
        <begin position="1"/>
        <end position="82"/>
    </location>
</feature>
<gene>
    <name evidence="2" type="ORF">THOM_1204</name>
</gene>
<reference evidence="2 3" key="1">
    <citation type="journal article" date="2012" name="PLoS Pathog.">
        <title>The genome of the obligate intracellular parasite Trachipleistophora hominis: new insights into microsporidian genome dynamics and reductive evolution.</title>
        <authorList>
            <person name="Heinz E."/>
            <person name="Williams T.A."/>
            <person name="Nakjang S."/>
            <person name="Noel C.J."/>
            <person name="Swan D.C."/>
            <person name="Goldberg A.V."/>
            <person name="Harris S.R."/>
            <person name="Weinmaier T."/>
            <person name="Markert S."/>
            <person name="Becher D."/>
            <person name="Bernhardt J."/>
            <person name="Dagan T."/>
            <person name="Hacker C."/>
            <person name="Lucocq J.M."/>
            <person name="Schweder T."/>
            <person name="Rattei T."/>
            <person name="Hall N."/>
            <person name="Hirt R.P."/>
            <person name="Embley T.M."/>
        </authorList>
    </citation>
    <scope>NUCLEOTIDE SEQUENCE [LARGE SCALE GENOMIC DNA]</scope>
</reference>
<dbReference type="HOGENOM" id="CLU_2074781_0_0_1"/>
<name>L7JYL4_TRAHO</name>
<evidence type="ECO:0000313" key="2">
    <source>
        <dbReference type="EMBL" id="ELQ75832.1"/>
    </source>
</evidence>
<proteinExistence type="predicted"/>